<name>A0A183LS84_9TREM</name>
<evidence type="ECO:0000313" key="1">
    <source>
        <dbReference type="EMBL" id="VDO72334.1"/>
    </source>
</evidence>
<dbReference type="InterPro" id="IPR036691">
    <property type="entry name" value="Endo/exonu/phosph_ase_sf"/>
</dbReference>
<sequence length="211" mass="24064">MWDTGKTSQIATEIRRYNTVALGICETHWTQDGRQRQGVALMISGEARNALIGWKSHGPRIIKASFKTKKEGITMNVIQCYAPTNYSNDDNKDQFYERHGLGERNETTWISPGHTTGNWIDHIYISKTFSRSTEDVQTRRGADMASDHHLVVSKMKLNLKKHWTAAYASVDLNIYKENINILKHNTNTISLDEETLEVVEFSTYLGGIIDE</sequence>
<evidence type="ECO:0000313" key="2">
    <source>
        <dbReference type="Proteomes" id="UP000277204"/>
    </source>
</evidence>
<dbReference type="SUPFAM" id="SSF56219">
    <property type="entry name" value="DNase I-like"/>
    <property type="match status" value="1"/>
</dbReference>
<dbReference type="EMBL" id="UZAI01002520">
    <property type="protein sequence ID" value="VDO72334.1"/>
    <property type="molecule type" value="Genomic_DNA"/>
</dbReference>
<proteinExistence type="predicted"/>
<dbReference type="Proteomes" id="UP000277204">
    <property type="component" value="Unassembled WGS sequence"/>
</dbReference>
<gene>
    <name evidence="1" type="ORF">SMRZ_LOCUS6659</name>
</gene>
<protein>
    <submittedName>
        <fullName evidence="1">Uncharacterized protein</fullName>
    </submittedName>
</protein>
<dbReference type="Gene3D" id="3.60.10.10">
    <property type="entry name" value="Endonuclease/exonuclease/phosphatase"/>
    <property type="match status" value="1"/>
</dbReference>
<accession>A0A183LS84</accession>
<dbReference type="AlphaFoldDB" id="A0A183LS84"/>
<organism evidence="1 2">
    <name type="scientific">Schistosoma margrebowiei</name>
    <dbReference type="NCBI Taxonomy" id="48269"/>
    <lineage>
        <taxon>Eukaryota</taxon>
        <taxon>Metazoa</taxon>
        <taxon>Spiralia</taxon>
        <taxon>Lophotrochozoa</taxon>
        <taxon>Platyhelminthes</taxon>
        <taxon>Trematoda</taxon>
        <taxon>Digenea</taxon>
        <taxon>Strigeidida</taxon>
        <taxon>Schistosomatoidea</taxon>
        <taxon>Schistosomatidae</taxon>
        <taxon>Schistosoma</taxon>
    </lineage>
</organism>
<keyword evidence="2" id="KW-1185">Reference proteome</keyword>
<reference evidence="1 2" key="1">
    <citation type="submission" date="2018-11" db="EMBL/GenBank/DDBJ databases">
        <authorList>
            <consortium name="Pathogen Informatics"/>
        </authorList>
    </citation>
    <scope>NUCLEOTIDE SEQUENCE [LARGE SCALE GENOMIC DNA]</scope>
    <source>
        <strain evidence="1 2">Zambia</strain>
    </source>
</reference>